<evidence type="ECO:0000313" key="2">
    <source>
        <dbReference type="Proteomes" id="UP001168620"/>
    </source>
</evidence>
<comment type="caution">
    <text evidence="1">The sequence shown here is derived from an EMBL/GenBank/DDBJ whole genome shotgun (WGS) entry which is preliminary data.</text>
</comment>
<dbReference type="CDD" id="cd17040">
    <property type="entry name" value="Ubl_MoaD_like"/>
    <property type="match status" value="1"/>
</dbReference>
<dbReference type="InterPro" id="IPR012675">
    <property type="entry name" value="Beta-grasp_dom_sf"/>
</dbReference>
<keyword evidence="2" id="KW-1185">Reference proteome</keyword>
<dbReference type="InterPro" id="IPR016155">
    <property type="entry name" value="Mopterin_synth/thiamin_S_b"/>
</dbReference>
<evidence type="ECO:0000313" key="1">
    <source>
        <dbReference type="EMBL" id="MDN4174501.1"/>
    </source>
</evidence>
<dbReference type="InterPro" id="IPR003749">
    <property type="entry name" value="ThiS/MoaD-like"/>
</dbReference>
<accession>A0ABT8FII1</accession>
<dbReference type="EMBL" id="JAUHJQ010000007">
    <property type="protein sequence ID" value="MDN4174501.1"/>
    <property type="molecule type" value="Genomic_DNA"/>
</dbReference>
<dbReference type="RefSeq" id="WP_300953596.1">
    <property type="nucleotide sequence ID" value="NZ_JAUHJQ010000007.1"/>
</dbReference>
<reference evidence="1" key="1">
    <citation type="submission" date="2023-06" db="EMBL/GenBank/DDBJ databases">
        <title>Draft genome sequence of Nocardioides sp. SOB77.</title>
        <authorList>
            <person name="Zhang G."/>
        </authorList>
    </citation>
    <scope>NUCLEOTIDE SEQUENCE</scope>
    <source>
        <strain evidence="1">SOB77</strain>
    </source>
</reference>
<gene>
    <name evidence="1" type="ORF">QWY28_16190</name>
</gene>
<protein>
    <submittedName>
        <fullName evidence="1">MoaD/ThiS family protein</fullName>
    </submittedName>
</protein>
<dbReference type="Proteomes" id="UP001168620">
    <property type="component" value="Unassembled WGS sequence"/>
</dbReference>
<dbReference type="Gene3D" id="3.10.20.30">
    <property type="match status" value="1"/>
</dbReference>
<proteinExistence type="predicted"/>
<dbReference type="Pfam" id="PF02597">
    <property type="entry name" value="ThiS"/>
    <property type="match status" value="1"/>
</dbReference>
<name>A0ABT8FII1_9ACTN</name>
<organism evidence="1 2">
    <name type="scientific">Nocardioides oceani</name>
    <dbReference type="NCBI Taxonomy" id="3058369"/>
    <lineage>
        <taxon>Bacteria</taxon>
        <taxon>Bacillati</taxon>
        <taxon>Actinomycetota</taxon>
        <taxon>Actinomycetes</taxon>
        <taxon>Propionibacteriales</taxon>
        <taxon>Nocardioidaceae</taxon>
        <taxon>Nocardioides</taxon>
    </lineage>
</organism>
<sequence length="101" mass="10783">MADTVDRSKVNETQTIRVRYWAAAKAAAGTPEDVLTVDGELTLAQVRDHVLALHPDADRLPDILRTCSTLVGDRPVASEDPDTVRVAAGSDVEFLPPFAGG</sequence>
<dbReference type="SUPFAM" id="SSF54285">
    <property type="entry name" value="MoaD/ThiS"/>
    <property type="match status" value="1"/>
</dbReference>